<keyword evidence="2" id="KW-0813">Transport</keyword>
<feature type="transmembrane region" description="Helical" evidence="7">
    <location>
        <begin position="445"/>
        <end position="467"/>
    </location>
</feature>
<evidence type="ECO:0000256" key="7">
    <source>
        <dbReference type="SAM" id="Phobius"/>
    </source>
</evidence>
<feature type="transmembrane region" description="Helical" evidence="7">
    <location>
        <begin position="104"/>
        <end position="124"/>
    </location>
</feature>
<proteinExistence type="predicted"/>
<dbReference type="PANTHER" id="PTHR43652">
    <property type="entry name" value="BASIC AMINO ACID ANTIPORTER YFCC-RELATED"/>
    <property type="match status" value="1"/>
</dbReference>
<dbReference type="PROSITE" id="PS51202">
    <property type="entry name" value="RCK_C"/>
    <property type="match status" value="2"/>
</dbReference>
<keyword evidence="4" id="KW-0677">Repeat</keyword>
<dbReference type="PANTHER" id="PTHR43652:SF2">
    <property type="entry name" value="BASIC AMINO ACID ANTIPORTER YFCC-RELATED"/>
    <property type="match status" value="1"/>
</dbReference>
<feature type="transmembrane region" description="Helical" evidence="7">
    <location>
        <begin position="60"/>
        <end position="83"/>
    </location>
</feature>
<evidence type="ECO:0000313" key="10">
    <source>
        <dbReference type="Proteomes" id="UP000516305"/>
    </source>
</evidence>
<feature type="domain" description="RCK C-terminal" evidence="8">
    <location>
        <begin position="207"/>
        <end position="293"/>
    </location>
</feature>
<sequence length="590" mass="64714">MLSPEYHSIASLIIIGLLVLVLITDRFKTSLVFLFGGAALMISGAISAPDFLEGLSNPSIIKIFLLIIITAGINESFDLIGGLNRIFKGVKTPQGFIVRMGSSVAILSAFMNNTPVVSVMIPFVHQWGKSNRISPSKLLIPLSFAAIMGGVITLIGTSTNLLLNGLIQDAGLQPLSFFDFTLPGIGITVLGILAMAILAPKLLGDKEDLVSEIKDNRREYLIELRLIENSQYTGQSVEAVGLRNLEGFFLTQIIRENREIAPVPPSEILRQDDVLLFAGDTGQINNLVNRFPGLELAKTNEFQLIENTSYVEAIVAQNSQMDRRNAKEMGFRQRYDAAIIGIHRRGEKLSGKIGSIDLHVGDVLLMVAGPRFIERSSNTGDLIILEEHHKIAEKSNNSKWAFGIGTALSILLSSFGVLSFLEALLLILALQVATKMVNLDLINRVLSLDLLIILMVSLALGDSLISSGGAQILTDHLFSGANHWDHFTLITIVFITTWLLTSFITNVAAVSIMFPIAYSLAMSSGISYEALFLSTAFGASCSFITPFAYQTNLMVMELGKYRFRDFFRIGSIISLIYVAVFLFYIKVFYL</sequence>
<feature type="transmembrane region" description="Helical" evidence="7">
    <location>
        <begin position="400"/>
        <end position="433"/>
    </location>
</feature>
<dbReference type="EMBL" id="CP060139">
    <property type="protein sequence ID" value="QNR24735.1"/>
    <property type="molecule type" value="Genomic_DNA"/>
</dbReference>
<evidence type="ECO:0000259" key="8">
    <source>
        <dbReference type="PROSITE" id="PS51202"/>
    </source>
</evidence>
<feature type="transmembrane region" description="Helical" evidence="7">
    <location>
        <begin position="487"/>
        <end position="518"/>
    </location>
</feature>
<dbReference type="InterPro" id="IPR006037">
    <property type="entry name" value="RCK_C"/>
</dbReference>
<evidence type="ECO:0000313" key="9">
    <source>
        <dbReference type="EMBL" id="QNR24735.1"/>
    </source>
</evidence>
<dbReference type="Gene3D" id="3.30.70.1450">
    <property type="entry name" value="Regulator of K+ conductance, C-terminal domain"/>
    <property type="match status" value="2"/>
</dbReference>
<dbReference type="Pfam" id="PF03600">
    <property type="entry name" value="CitMHS"/>
    <property type="match status" value="2"/>
</dbReference>
<feature type="transmembrane region" description="Helical" evidence="7">
    <location>
        <begin position="175"/>
        <end position="199"/>
    </location>
</feature>
<evidence type="ECO:0000256" key="6">
    <source>
        <dbReference type="ARBA" id="ARBA00023136"/>
    </source>
</evidence>
<feature type="transmembrane region" description="Helical" evidence="7">
    <location>
        <begin position="144"/>
        <end position="163"/>
    </location>
</feature>
<keyword evidence="6 7" id="KW-0472">Membrane</keyword>
<dbReference type="AlphaFoldDB" id="A0A7H0VG87"/>
<feature type="transmembrane region" description="Helical" evidence="7">
    <location>
        <begin position="31"/>
        <end position="48"/>
    </location>
</feature>
<dbReference type="InterPro" id="IPR036721">
    <property type="entry name" value="RCK_C_sf"/>
</dbReference>
<keyword evidence="3 7" id="KW-0812">Transmembrane</keyword>
<comment type="subcellular location">
    <subcellularLocation>
        <location evidence="1">Membrane</location>
        <topology evidence="1">Multi-pass membrane protein</topology>
    </subcellularLocation>
</comment>
<organism evidence="9 10">
    <name type="scientific">Croceimicrobium hydrocarbonivorans</name>
    <dbReference type="NCBI Taxonomy" id="2761580"/>
    <lineage>
        <taxon>Bacteria</taxon>
        <taxon>Pseudomonadati</taxon>
        <taxon>Bacteroidota</taxon>
        <taxon>Flavobacteriia</taxon>
        <taxon>Flavobacteriales</taxon>
        <taxon>Owenweeksiaceae</taxon>
        <taxon>Croceimicrobium</taxon>
    </lineage>
</organism>
<dbReference type="Pfam" id="PF02080">
    <property type="entry name" value="TrkA_C"/>
    <property type="match status" value="1"/>
</dbReference>
<evidence type="ECO:0000256" key="3">
    <source>
        <dbReference type="ARBA" id="ARBA00022692"/>
    </source>
</evidence>
<evidence type="ECO:0000256" key="1">
    <source>
        <dbReference type="ARBA" id="ARBA00004141"/>
    </source>
</evidence>
<keyword evidence="5 7" id="KW-1133">Transmembrane helix</keyword>
<accession>A0A7H0VG87</accession>
<dbReference type="RefSeq" id="WP_210759261.1">
    <property type="nucleotide sequence ID" value="NZ_CP060139.1"/>
</dbReference>
<dbReference type="InterPro" id="IPR004680">
    <property type="entry name" value="Cit_transptr-like_dom"/>
</dbReference>
<protein>
    <submittedName>
        <fullName evidence="9">SLC13 family permease</fullName>
    </submittedName>
</protein>
<name>A0A7H0VG87_9FLAO</name>
<evidence type="ECO:0000256" key="5">
    <source>
        <dbReference type="ARBA" id="ARBA00022989"/>
    </source>
</evidence>
<evidence type="ECO:0000256" key="2">
    <source>
        <dbReference type="ARBA" id="ARBA00022448"/>
    </source>
</evidence>
<dbReference type="GO" id="GO:0008324">
    <property type="term" value="F:monoatomic cation transmembrane transporter activity"/>
    <property type="evidence" value="ECO:0007669"/>
    <property type="project" value="InterPro"/>
</dbReference>
<feature type="domain" description="RCK C-terminal" evidence="8">
    <location>
        <begin position="297"/>
        <end position="382"/>
    </location>
</feature>
<dbReference type="InterPro" id="IPR051679">
    <property type="entry name" value="DASS-Related_Transporters"/>
</dbReference>
<feature type="transmembrane region" description="Helical" evidence="7">
    <location>
        <begin position="6"/>
        <end position="24"/>
    </location>
</feature>
<feature type="transmembrane region" description="Helical" evidence="7">
    <location>
        <begin position="569"/>
        <end position="589"/>
    </location>
</feature>
<dbReference type="GO" id="GO:0005886">
    <property type="term" value="C:plasma membrane"/>
    <property type="evidence" value="ECO:0007669"/>
    <property type="project" value="TreeGrafter"/>
</dbReference>
<gene>
    <name evidence="9" type="ORF">H4K34_02515</name>
</gene>
<dbReference type="Proteomes" id="UP000516305">
    <property type="component" value="Chromosome"/>
</dbReference>
<dbReference type="GO" id="GO:0006813">
    <property type="term" value="P:potassium ion transport"/>
    <property type="evidence" value="ECO:0007669"/>
    <property type="project" value="InterPro"/>
</dbReference>
<dbReference type="SUPFAM" id="SSF116726">
    <property type="entry name" value="TrkA C-terminal domain-like"/>
    <property type="match status" value="2"/>
</dbReference>
<dbReference type="KEGG" id="chyd:H4K34_02515"/>
<reference evidence="9 10" key="1">
    <citation type="submission" date="2020-08" db="EMBL/GenBank/DDBJ databases">
        <title>Croceimicrobium hydrocarbonivorans gen. nov., sp. nov., a novel marine bacterium isolated from a bacterial consortium that degrades polyethylene terephthalate.</title>
        <authorList>
            <person name="Liu R."/>
        </authorList>
    </citation>
    <scope>NUCLEOTIDE SEQUENCE [LARGE SCALE GENOMIC DNA]</scope>
    <source>
        <strain evidence="9 10">A20-9</strain>
    </source>
</reference>
<evidence type="ECO:0000256" key="4">
    <source>
        <dbReference type="ARBA" id="ARBA00022737"/>
    </source>
</evidence>
<keyword evidence="10" id="KW-1185">Reference proteome</keyword>
<feature type="transmembrane region" description="Helical" evidence="7">
    <location>
        <begin position="530"/>
        <end position="549"/>
    </location>
</feature>